<feature type="domain" description="Histidine kinase" evidence="6">
    <location>
        <begin position="1"/>
        <end position="87"/>
    </location>
</feature>
<dbReference type="Gene3D" id="3.30.565.10">
    <property type="entry name" value="Histidine kinase-like ATPase, C-terminal domain"/>
    <property type="match status" value="1"/>
</dbReference>
<evidence type="ECO:0000256" key="2">
    <source>
        <dbReference type="ARBA" id="ARBA00012438"/>
    </source>
</evidence>
<gene>
    <name evidence="7" type="ORF">CCE28_17640</name>
</gene>
<dbReference type="InterPro" id="IPR004358">
    <property type="entry name" value="Sig_transdc_His_kin-like_C"/>
</dbReference>
<dbReference type="EC" id="2.7.13.3" evidence="2"/>
<proteinExistence type="predicted"/>
<dbReference type="GO" id="GO:0000155">
    <property type="term" value="F:phosphorelay sensor kinase activity"/>
    <property type="evidence" value="ECO:0007669"/>
    <property type="project" value="TreeGrafter"/>
</dbReference>
<dbReference type="InterPro" id="IPR005467">
    <property type="entry name" value="His_kinase_dom"/>
</dbReference>
<dbReference type="PANTHER" id="PTHR43047:SF72">
    <property type="entry name" value="OSMOSENSING HISTIDINE PROTEIN KINASE SLN1"/>
    <property type="match status" value="1"/>
</dbReference>
<name>A0A267MEJ9_9FIRM</name>
<evidence type="ECO:0000256" key="1">
    <source>
        <dbReference type="ARBA" id="ARBA00000085"/>
    </source>
</evidence>
<accession>A0A267MEJ9</accession>
<evidence type="ECO:0000259" key="6">
    <source>
        <dbReference type="PROSITE" id="PS50109"/>
    </source>
</evidence>
<sequence>MEVNIYDKGDKIQISVKDTGVGIPKEKQKIIFEKFSQVNHLYNRNHEGSGIGLSLVKSLVDMHSGEIYVKSELGQGTEVIIQLPVKHVCEEDDINQTEYYRQSINVEKIQIEFSDIYE</sequence>
<comment type="catalytic activity">
    <reaction evidence="1">
        <text>ATP + protein L-histidine = ADP + protein N-phospho-L-histidine.</text>
        <dbReference type="EC" id="2.7.13.3"/>
    </reaction>
</comment>
<evidence type="ECO:0000256" key="4">
    <source>
        <dbReference type="ARBA" id="ARBA00022777"/>
    </source>
</evidence>
<dbReference type="Pfam" id="PF02518">
    <property type="entry name" value="HATPase_c"/>
    <property type="match status" value="1"/>
</dbReference>
<dbReference type="SMART" id="SM00387">
    <property type="entry name" value="HATPase_c"/>
    <property type="match status" value="1"/>
</dbReference>
<reference evidence="7 8" key="1">
    <citation type="submission" date="2017-06" db="EMBL/GenBank/DDBJ databases">
        <title>Draft genome sequence of anaerobic fermentative bacterium Anaeromicrobium sediminis DY2726D isolated from West Pacific Ocean sediments.</title>
        <authorList>
            <person name="Zeng X."/>
        </authorList>
    </citation>
    <scope>NUCLEOTIDE SEQUENCE [LARGE SCALE GENOMIC DNA]</scope>
    <source>
        <strain evidence="7 8">DY2726D</strain>
    </source>
</reference>
<dbReference type="AlphaFoldDB" id="A0A267MEJ9"/>
<evidence type="ECO:0000313" key="8">
    <source>
        <dbReference type="Proteomes" id="UP000216024"/>
    </source>
</evidence>
<dbReference type="PANTHER" id="PTHR43047">
    <property type="entry name" value="TWO-COMPONENT HISTIDINE PROTEIN KINASE"/>
    <property type="match status" value="1"/>
</dbReference>
<dbReference type="GO" id="GO:0005886">
    <property type="term" value="C:plasma membrane"/>
    <property type="evidence" value="ECO:0007669"/>
    <property type="project" value="TreeGrafter"/>
</dbReference>
<evidence type="ECO:0000256" key="5">
    <source>
        <dbReference type="ARBA" id="ARBA00023012"/>
    </source>
</evidence>
<dbReference type="PROSITE" id="PS50109">
    <property type="entry name" value="HIS_KIN"/>
    <property type="match status" value="1"/>
</dbReference>
<organism evidence="7 8">
    <name type="scientific">Anaeromicrobium sediminis</name>
    <dbReference type="NCBI Taxonomy" id="1478221"/>
    <lineage>
        <taxon>Bacteria</taxon>
        <taxon>Bacillati</taxon>
        <taxon>Bacillota</taxon>
        <taxon>Clostridia</taxon>
        <taxon>Peptostreptococcales</taxon>
        <taxon>Thermotaleaceae</taxon>
        <taxon>Anaeromicrobium</taxon>
    </lineage>
</organism>
<keyword evidence="5" id="KW-0902">Two-component regulatory system</keyword>
<dbReference type="InterPro" id="IPR003594">
    <property type="entry name" value="HATPase_dom"/>
</dbReference>
<evidence type="ECO:0000256" key="3">
    <source>
        <dbReference type="ARBA" id="ARBA00022679"/>
    </source>
</evidence>
<dbReference type="Proteomes" id="UP000216024">
    <property type="component" value="Unassembled WGS sequence"/>
</dbReference>
<keyword evidence="4" id="KW-0418">Kinase</keyword>
<keyword evidence="8" id="KW-1185">Reference proteome</keyword>
<comment type="caution">
    <text evidence="7">The sequence shown here is derived from an EMBL/GenBank/DDBJ whole genome shotgun (WGS) entry which is preliminary data.</text>
</comment>
<protein>
    <recommendedName>
        <fullName evidence="2">histidine kinase</fullName>
        <ecNumber evidence="2">2.7.13.3</ecNumber>
    </recommendedName>
</protein>
<dbReference type="InterPro" id="IPR036890">
    <property type="entry name" value="HATPase_C_sf"/>
</dbReference>
<dbReference type="SUPFAM" id="SSF55874">
    <property type="entry name" value="ATPase domain of HSP90 chaperone/DNA topoisomerase II/histidine kinase"/>
    <property type="match status" value="1"/>
</dbReference>
<evidence type="ECO:0000313" key="7">
    <source>
        <dbReference type="EMBL" id="PAB57887.1"/>
    </source>
</evidence>
<keyword evidence="3" id="KW-0808">Transferase</keyword>
<dbReference type="PRINTS" id="PR00344">
    <property type="entry name" value="BCTRLSENSOR"/>
</dbReference>
<dbReference type="GO" id="GO:0009927">
    <property type="term" value="F:histidine phosphotransfer kinase activity"/>
    <property type="evidence" value="ECO:0007669"/>
    <property type="project" value="TreeGrafter"/>
</dbReference>
<dbReference type="EMBL" id="NIBG01000022">
    <property type="protein sequence ID" value="PAB57887.1"/>
    <property type="molecule type" value="Genomic_DNA"/>
</dbReference>